<feature type="compositionally biased region" description="Polar residues" evidence="1">
    <location>
        <begin position="67"/>
        <end position="81"/>
    </location>
</feature>
<evidence type="ECO:0000313" key="2">
    <source>
        <dbReference type="EMBL" id="CAI9298614.1"/>
    </source>
</evidence>
<evidence type="ECO:0000313" key="3">
    <source>
        <dbReference type="Proteomes" id="UP001177003"/>
    </source>
</evidence>
<evidence type="ECO:0000256" key="1">
    <source>
        <dbReference type="SAM" id="MobiDB-lite"/>
    </source>
</evidence>
<dbReference type="Proteomes" id="UP001177003">
    <property type="component" value="Chromosome 8"/>
</dbReference>
<feature type="compositionally biased region" description="Basic residues" evidence="1">
    <location>
        <begin position="86"/>
        <end position="96"/>
    </location>
</feature>
<name>A0AA36EJS5_LACSI</name>
<accession>A0AA36EJS5</accession>
<gene>
    <name evidence="2" type="ORF">LSALG_LOCUS37365</name>
</gene>
<feature type="compositionally biased region" description="Basic and acidic residues" evidence="1">
    <location>
        <begin position="55"/>
        <end position="64"/>
    </location>
</feature>
<protein>
    <submittedName>
        <fullName evidence="2">Uncharacterized protein</fullName>
    </submittedName>
</protein>
<dbReference type="AlphaFoldDB" id="A0AA36EJS5"/>
<dbReference type="EMBL" id="OX465084">
    <property type="protein sequence ID" value="CAI9298614.1"/>
    <property type="molecule type" value="Genomic_DNA"/>
</dbReference>
<organism evidence="2 3">
    <name type="scientific">Lactuca saligna</name>
    <name type="common">Willowleaf lettuce</name>
    <dbReference type="NCBI Taxonomy" id="75948"/>
    <lineage>
        <taxon>Eukaryota</taxon>
        <taxon>Viridiplantae</taxon>
        <taxon>Streptophyta</taxon>
        <taxon>Embryophyta</taxon>
        <taxon>Tracheophyta</taxon>
        <taxon>Spermatophyta</taxon>
        <taxon>Magnoliopsida</taxon>
        <taxon>eudicotyledons</taxon>
        <taxon>Gunneridae</taxon>
        <taxon>Pentapetalae</taxon>
        <taxon>asterids</taxon>
        <taxon>campanulids</taxon>
        <taxon>Asterales</taxon>
        <taxon>Asteraceae</taxon>
        <taxon>Cichorioideae</taxon>
        <taxon>Cichorieae</taxon>
        <taxon>Lactucinae</taxon>
        <taxon>Lactuca</taxon>
    </lineage>
</organism>
<feature type="region of interest" description="Disordered" evidence="1">
    <location>
        <begin position="49"/>
        <end position="109"/>
    </location>
</feature>
<reference evidence="2" key="1">
    <citation type="submission" date="2023-04" db="EMBL/GenBank/DDBJ databases">
        <authorList>
            <person name="Vijverberg K."/>
            <person name="Xiong W."/>
            <person name="Schranz E."/>
        </authorList>
    </citation>
    <scope>NUCLEOTIDE SEQUENCE</scope>
</reference>
<sequence length="109" mass="11811">MSNQEASYSGDTGCISGYFHTVGSIVVDKSKFSFVGSILEARFLDVPTSLRKGGKKWEKTKGDQEGPSAQTQTPNKGQVQTDPPAPKRRKVKKPSRKSMSPTPIGSEHS</sequence>
<proteinExistence type="predicted"/>
<keyword evidence="3" id="KW-1185">Reference proteome</keyword>